<accession>A0AAU9FKZ5</accession>
<dbReference type="PANTHER" id="PTHR46751:SF1">
    <property type="entry name" value="WAP FOUR-DISULFIDE CORE DOMAIN PROTEIN 6A"/>
    <property type="match status" value="1"/>
</dbReference>
<feature type="signal peptide" evidence="3">
    <location>
        <begin position="1"/>
        <end position="19"/>
    </location>
</feature>
<keyword evidence="3" id="KW-0732">Signal</keyword>
<feature type="chain" id="PRO_5044009485" evidence="3">
    <location>
        <begin position="20"/>
        <end position="91"/>
    </location>
</feature>
<dbReference type="AlphaFoldDB" id="A0AAU9FKZ5"/>
<dbReference type="PANTHER" id="PTHR46751">
    <property type="entry name" value="EPPIN"/>
    <property type="match status" value="1"/>
</dbReference>
<dbReference type="EMBL" id="AP029264">
    <property type="protein sequence ID" value="BFF96226.1"/>
    <property type="molecule type" value="Genomic_DNA"/>
</dbReference>
<organism evidence="5 6">
    <name type="scientific">Drosophila madeirensis</name>
    <name type="common">Fruit fly</name>
    <dbReference type="NCBI Taxonomy" id="30013"/>
    <lineage>
        <taxon>Eukaryota</taxon>
        <taxon>Metazoa</taxon>
        <taxon>Ecdysozoa</taxon>
        <taxon>Arthropoda</taxon>
        <taxon>Hexapoda</taxon>
        <taxon>Insecta</taxon>
        <taxon>Pterygota</taxon>
        <taxon>Neoptera</taxon>
        <taxon>Endopterygota</taxon>
        <taxon>Diptera</taxon>
        <taxon>Brachycera</taxon>
        <taxon>Muscomorpha</taxon>
        <taxon>Ephydroidea</taxon>
        <taxon>Drosophilidae</taxon>
        <taxon>Drosophila</taxon>
        <taxon>Sophophora</taxon>
    </lineage>
</organism>
<dbReference type="GO" id="GO:0004867">
    <property type="term" value="F:serine-type endopeptidase inhibitor activity"/>
    <property type="evidence" value="ECO:0007669"/>
    <property type="project" value="InterPro"/>
</dbReference>
<dbReference type="InterPro" id="IPR002223">
    <property type="entry name" value="Kunitz_BPTI"/>
</dbReference>
<evidence type="ECO:0000256" key="1">
    <source>
        <dbReference type="ARBA" id="ARBA00023157"/>
    </source>
</evidence>
<dbReference type="Proteomes" id="UP001500889">
    <property type="component" value="Chromosome U"/>
</dbReference>
<dbReference type="Gene3D" id="4.10.410.10">
    <property type="entry name" value="Pancreatic trypsin inhibitor Kunitz domain"/>
    <property type="match status" value="1"/>
</dbReference>
<evidence type="ECO:0000313" key="5">
    <source>
        <dbReference type="EMBL" id="BFF96226.1"/>
    </source>
</evidence>
<proteinExistence type="inferred from homology"/>
<dbReference type="InterPro" id="IPR020901">
    <property type="entry name" value="Prtase_inh_Kunz-CS"/>
</dbReference>
<dbReference type="PROSITE" id="PS50279">
    <property type="entry name" value="BPTI_KUNITZ_2"/>
    <property type="match status" value="1"/>
</dbReference>
<keyword evidence="1" id="KW-1015">Disulfide bond</keyword>
<reference evidence="5 6" key="1">
    <citation type="submission" date="2024-02" db="EMBL/GenBank/DDBJ databases">
        <title>A chromosome-level genome assembly of Drosophila madeirensis, a fruit fly species endemic to Madeira island.</title>
        <authorList>
            <person name="Tomihara K."/>
            <person name="Llopart A."/>
            <person name="Yamamoto D."/>
        </authorList>
    </citation>
    <scope>NUCLEOTIDE SEQUENCE [LARGE SCALE GENOMIC DNA]</scope>
    <source>
        <strain evidence="5 6">RF1</strain>
    </source>
</reference>
<dbReference type="SMART" id="SM00131">
    <property type="entry name" value="KU"/>
    <property type="match status" value="1"/>
</dbReference>
<sequence length="91" mass="10231">MKYFAVLLLLCCLMASALATLKSPVCGEEVGKKGDCRALLPKWTYREDKNECTEFLYSGCHGNANLFDDKVKCEQTCIFKLETLGCYGNKF</sequence>
<dbReference type="Pfam" id="PF00014">
    <property type="entry name" value="Kunitz_BPTI"/>
    <property type="match status" value="1"/>
</dbReference>
<evidence type="ECO:0000313" key="6">
    <source>
        <dbReference type="Proteomes" id="UP001500889"/>
    </source>
</evidence>
<feature type="domain" description="BPTI/Kunitz inhibitor" evidence="4">
    <location>
        <begin position="26"/>
        <end position="77"/>
    </location>
</feature>
<keyword evidence="6" id="KW-1185">Reference proteome</keyword>
<evidence type="ECO:0000256" key="2">
    <source>
        <dbReference type="ARBA" id="ARBA00038506"/>
    </source>
</evidence>
<name>A0AAU9FKZ5_DROMD</name>
<dbReference type="PROSITE" id="PS00280">
    <property type="entry name" value="BPTI_KUNITZ_1"/>
    <property type="match status" value="1"/>
</dbReference>
<dbReference type="InterPro" id="IPR036880">
    <property type="entry name" value="Kunitz_BPTI_sf"/>
</dbReference>
<dbReference type="SUPFAM" id="SSF57362">
    <property type="entry name" value="BPTI-like"/>
    <property type="match status" value="1"/>
</dbReference>
<dbReference type="InterPro" id="IPR051388">
    <property type="entry name" value="Serpin_venom_toxin"/>
</dbReference>
<evidence type="ECO:0000256" key="3">
    <source>
        <dbReference type="SAM" id="SignalP"/>
    </source>
</evidence>
<evidence type="ECO:0000259" key="4">
    <source>
        <dbReference type="PROSITE" id="PS50279"/>
    </source>
</evidence>
<protein>
    <submittedName>
        <fullName evidence="5">Chymotrypsin inhibitor SCI-II-like</fullName>
    </submittedName>
</protein>
<gene>
    <name evidence="5" type="ORF">DMAD_13468</name>
</gene>
<comment type="similarity">
    <text evidence="2">Belongs to the venom Kunitz-type family. 03 (sub-Kunitz) subfamily.</text>
</comment>